<name>E6SBG8_INTC7</name>
<proteinExistence type="predicted"/>
<keyword evidence="2" id="KW-1185">Reference proteome</keyword>
<dbReference type="eggNOG" id="ENOG502ZM70">
    <property type="taxonomic scope" value="Bacteria"/>
</dbReference>
<dbReference type="STRING" id="710696.Intca_3006"/>
<gene>
    <name evidence="1" type="ordered locus">Intca_3006</name>
</gene>
<dbReference type="HOGENOM" id="CLU_1466334_0_0_11"/>
<dbReference type="Proteomes" id="UP000008914">
    <property type="component" value="Chromosome"/>
</dbReference>
<accession>E6SBG8</accession>
<dbReference type="KEGG" id="ica:Intca_3006"/>
<organism evidence="1 2">
    <name type="scientific">Intrasporangium calvum (strain ATCC 23552 / DSM 43043 / JCM 3097 / NBRC 12989 / NCIMB 10167 / NRRL B-3866 / 7 KIP)</name>
    <dbReference type="NCBI Taxonomy" id="710696"/>
    <lineage>
        <taxon>Bacteria</taxon>
        <taxon>Bacillati</taxon>
        <taxon>Actinomycetota</taxon>
        <taxon>Actinomycetes</taxon>
        <taxon>Micrococcales</taxon>
        <taxon>Intrasporangiaceae</taxon>
        <taxon>Intrasporangium</taxon>
    </lineage>
</organism>
<dbReference type="EMBL" id="CP002343">
    <property type="protein sequence ID" value="ADU49496.1"/>
    <property type="molecule type" value="Genomic_DNA"/>
</dbReference>
<protein>
    <submittedName>
        <fullName evidence="1">Uncharacterized protein</fullName>
    </submittedName>
</protein>
<evidence type="ECO:0000313" key="2">
    <source>
        <dbReference type="Proteomes" id="UP000008914"/>
    </source>
</evidence>
<dbReference type="AlphaFoldDB" id="E6SBG8"/>
<reference evidence="1 2" key="1">
    <citation type="journal article" date="2010" name="Stand. Genomic Sci.">
        <title>Complete genome sequence of Intrasporangium calvum type strain (7 KIP).</title>
        <authorList>
            <person name="Del Rio T.G."/>
            <person name="Chertkov O."/>
            <person name="Yasawong M."/>
            <person name="Lucas S."/>
            <person name="Deshpande S."/>
            <person name="Cheng J.F."/>
            <person name="Detter C."/>
            <person name="Tapia R."/>
            <person name="Han C."/>
            <person name="Goodwin L."/>
            <person name="Pitluck S."/>
            <person name="Liolios K."/>
            <person name="Ivanova N."/>
            <person name="Mavromatis K."/>
            <person name="Pati A."/>
            <person name="Chen A."/>
            <person name="Palaniappan K."/>
            <person name="Land M."/>
            <person name="Hauser L."/>
            <person name="Chang Y.J."/>
            <person name="Jeffries C.D."/>
            <person name="Rohde M."/>
            <person name="Pukall R."/>
            <person name="Sikorski J."/>
            <person name="Goker M."/>
            <person name="Woyke T."/>
            <person name="Bristow J."/>
            <person name="Eisen J.A."/>
            <person name="Markowitz V."/>
            <person name="Hugenholtz P."/>
            <person name="Kyrpides N.C."/>
            <person name="Klenk H.P."/>
            <person name="Lapidus A."/>
        </authorList>
    </citation>
    <scope>NUCLEOTIDE SEQUENCE [LARGE SCALE GENOMIC DNA]</scope>
    <source>
        <strain evidence="2">ATCC 23552 / DSM 43043 / JCM 3097 / NBRC 12989 / 7 KIP</strain>
    </source>
</reference>
<evidence type="ECO:0000313" key="1">
    <source>
        <dbReference type="EMBL" id="ADU49496.1"/>
    </source>
</evidence>
<sequence length="184" mass="19085">MLSLAFPGAAFAHGDEGGVPARENVLQAIAYVVNTPDDMDMITDKLTDAKESEDQEGVDMTEVDRAMQALDQGDMPQVRLLLEQSIGARADLSGLDVRHVLQVAPGSSTVSLAAGQDPGTLIVTDELTGRGAWSGSDSALIGIAAAAAAAGVLLGWRFRPAHSIHTLRRRAALAGRSADQKGGG</sequence>